<sequence>MELGQPEASLVLIDEYPIGNAASNQQGAQLMAIVPIDRFVQDYSEALRQGTAAIFAGAGLSVAEGFVDWKGLLRPLADELNLDIAREHDLVRVAQYHVNHHSNRNDLAQAVLNQFSGRTATVTENHRILARLPISVYWTTNYDRSIEQALEQSGKVVDIKHRQDQLVQSLHDRDAIVYKMHGDCQNSAEAILAKEDYERYHLTRGDFLTALAGDLLSKTFLFIGFSFSDPNMDYVLARMFTRHGRNQNKHFCILRWESQAPGDSPEDFAYRKAKQDYFVKDLERYNIRAVMVDSYDQITEVLRRVEARHKSKTIFVSGAAHEYGSRWSSTDALEFVHKLAWELIGRDFRLVTGLGLGIGSAVVDGALQQIYRVQRRTLRDQLVIRPFPQSVEGKQLWSSYRDDMLNFAGIAIFMFGNKLSAEPPAVATSDGMIEEFRIAAEKGLKVLPLGFTEYAARILYDQVTADFARYFPRSTPAFEALFKSLGDSTRSLADQLRTTLSALQELERM</sequence>
<evidence type="ECO:0000256" key="4">
    <source>
        <dbReference type="ARBA" id="ARBA00034327"/>
    </source>
</evidence>
<dbReference type="EMBL" id="JACHGB010000005">
    <property type="protein sequence ID" value="MBB5272723.1"/>
    <property type="molecule type" value="Genomic_DNA"/>
</dbReference>
<keyword evidence="3" id="KW-0051">Antiviral defense</keyword>
<dbReference type="InterPro" id="IPR026590">
    <property type="entry name" value="Ssirtuin_cat_dom"/>
</dbReference>
<dbReference type="CDD" id="cd01406">
    <property type="entry name" value="SIR2-like"/>
    <property type="match status" value="1"/>
</dbReference>
<keyword evidence="2" id="KW-0520">NAD</keyword>
<evidence type="ECO:0000313" key="10">
    <source>
        <dbReference type="EMBL" id="MBB5272723.1"/>
    </source>
</evidence>
<dbReference type="Pfam" id="PF18185">
    <property type="entry name" value="STALD"/>
    <property type="match status" value="1"/>
</dbReference>
<evidence type="ECO:0000256" key="2">
    <source>
        <dbReference type="ARBA" id="ARBA00023027"/>
    </source>
</evidence>
<accession>A0A7W8HK73</accession>
<evidence type="ECO:0000313" key="11">
    <source>
        <dbReference type="Proteomes" id="UP000532440"/>
    </source>
</evidence>
<dbReference type="AlphaFoldDB" id="A0A7W8HK73"/>
<evidence type="ECO:0000256" key="3">
    <source>
        <dbReference type="ARBA" id="ARBA00023118"/>
    </source>
</evidence>
<evidence type="ECO:0000256" key="5">
    <source>
        <dbReference type="ARBA" id="ARBA00035014"/>
    </source>
</evidence>
<dbReference type="PROSITE" id="PS50305">
    <property type="entry name" value="SIRTUIN"/>
    <property type="match status" value="1"/>
</dbReference>
<dbReference type="Proteomes" id="UP000532440">
    <property type="component" value="Unassembled WGS sequence"/>
</dbReference>
<comment type="caution">
    <text evidence="8">Lacks conserved residue(s) required for the propagation of feature annotation.</text>
</comment>
<evidence type="ECO:0000256" key="8">
    <source>
        <dbReference type="PROSITE-ProRule" id="PRU00236"/>
    </source>
</evidence>
<keyword evidence="1" id="KW-0378">Hydrolase</keyword>
<dbReference type="RefSeq" id="WP_183968519.1">
    <property type="nucleotide sequence ID" value="NZ_BAABEW010000012.1"/>
</dbReference>
<dbReference type="InterPro" id="IPR041486">
    <property type="entry name" value="ThsA_STALD"/>
</dbReference>
<dbReference type="InterPro" id="IPR029035">
    <property type="entry name" value="DHS-like_NAD/FAD-binding_dom"/>
</dbReference>
<dbReference type="GO" id="GO:0051607">
    <property type="term" value="P:defense response to virus"/>
    <property type="evidence" value="ECO:0007669"/>
    <property type="project" value="UniProtKB-KW"/>
</dbReference>
<comment type="similarity">
    <text evidence="5">Belongs to the soluble Thoeris ThsA family.</text>
</comment>
<evidence type="ECO:0000259" key="9">
    <source>
        <dbReference type="PROSITE" id="PS50305"/>
    </source>
</evidence>
<dbReference type="Pfam" id="PF13289">
    <property type="entry name" value="SIR2_2"/>
    <property type="match status" value="1"/>
</dbReference>
<keyword evidence="11" id="KW-1185">Reference proteome</keyword>
<organism evidence="10 11">
    <name type="scientific">Quisquiliibacterium transsilvanicum</name>
    <dbReference type="NCBI Taxonomy" id="1549638"/>
    <lineage>
        <taxon>Bacteria</taxon>
        <taxon>Pseudomonadati</taxon>
        <taxon>Pseudomonadota</taxon>
        <taxon>Betaproteobacteria</taxon>
        <taxon>Burkholderiales</taxon>
        <taxon>Burkholderiaceae</taxon>
        <taxon>Quisquiliibacterium</taxon>
    </lineage>
</organism>
<dbReference type="EC" id="3.2.2.5" evidence="4"/>
<dbReference type="GO" id="GO:0003953">
    <property type="term" value="F:NAD+ nucleosidase activity"/>
    <property type="evidence" value="ECO:0007669"/>
    <property type="project" value="UniProtKB-EC"/>
</dbReference>
<evidence type="ECO:0000256" key="1">
    <source>
        <dbReference type="ARBA" id="ARBA00022801"/>
    </source>
</evidence>
<proteinExistence type="inferred from homology"/>
<feature type="domain" description="Deacetylase sirtuin-type" evidence="9">
    <location>
        <begin position="33"/>
        <end position="312"/>
    </location>
</feature>
<gene>
    <name evidence="10" type="ORF">HNQ70_002746</name>
</gene>
<dbReference type="SUPFAM" id="SSF102405">
    <property type="entry name" value="MCP/YpsA-like"/>
    <property type="match status" value="1"/>
</dbReference>
<dbReference type="SUPFAM" id="SSF52467">
    <property type="entry name" value="DHS-like NAD/FAD-binding domain"/>
    <property type="match status" value="1"/>
</dbReference>
<evidence type="ECO:0000256" key="7">
    <source>
        <dbReference type="ARBA" id="ARBA00047575"/>
    </source>
</evidence>
<protein>
    <recommendedName>
        <fullName evidence="6">NAD(+) hydrolase ThsA</fullName>
        <ecNumber evidence="4">3.2.2.5</ecNumber>
    </recommendedName>
</protein>
<evidence type="ECO:0000256" key="6">
    <source>
        <dbReference type="ARBA" id="ARBA00035033"/>
    </source>
</evidence>
<name>A0A7W8HK73_9BURK</name>
<comment type="caution">
    <text evidence="10">The sequence shown here is derived from an EMBL/GenBank/DDBJ whole genome shotgun (WGS) entry which is preliminary data.</text>
</comment>
<reference evidence="10 11" key="1">
    <citation type="submission" date="2020-08" db="EMBL/GenBank/DDBJ databases">
        <title>Genomic Encyclopedia of Type Strains, Phase IV (KMG-IV): sequencing the most valuable type-strain genomes for metagenomic binning, comparative biology and taxonomic classification.</title>
        <authorList>
            <person name="Goeker M."/>
        </authorList>
    </citation>
    <scope>NUCLEOTIDE SEQUENCE [LARGE SCALE GENOMIC DNA]</scope>
    <source>
        <strain evidence="10 11">DSM 29781</strain>
    </source>
</reference>
<comment type="catalytic activity">
    <reaction evidence="7">
        <text>NAD(+) + H2O = ADP-D-ribose + nicotinamide + H(+)</text>
        <dbReference type="Rhea" id="RHEA:16301"/>
        <dbReference type="ChEBI" id="CHEBI:15377"/>
        <dbReference type="ChEBI" id="CHEBI:15378"/>
        <dbReference type="ChEBI" id="CHEBI:17154"/>
        <dbReference type="ChEBI" id="CHEBI:57540"/>
        <dbReference type="ChEBI" id="CHEBI:57967"/>
        <dbReference type="EC" id="3.2.2.5"/>
    </reaction>
    <physiologicalReaction direction="left-to-right" evidence="7">
        <dbReference type="Rhea" id="RHEA:16302"/>
    </physiologicalReaction>
</comment>